<dbReference type="OrthoDB" id="17678at2759"/>
<evidence type="ECO:0000256" key="9">
    <source>
        <dbReference type="ARBA" id="ARBA00025191"/>
    </source>
</evidence>
<comment type="similarity">
    <text evidence="2">Belongs to the MDM31/MDM32 family.</text>
</comment>
<evidence type="ECO:0000256" key="6">
    <source>
        <dbReference type="ARBA" id="ARBA00022989"/>
    </source>
</evidence>
<dbReference type="eggNOG" id="ENOG502QQJG">
    <property type="taxonomic scope" value="Eukaryota"/>
</dbReference>
<keyword evidence="6 10" id="KW-1133">Transmembrane helix</keyword>
<evidence type="ECO:0000313" key="11">
    <source>
        <dbReference type="EMBL" id="CAY69321.1"/>
    </source>
</evidence>
<evidence type="ECO:0000256" key="8">
    <source>
        <dbReference type="ARBA" id="ARBA00023136"/>
    </source>
</evidence>
<comment type="function">
    <text evidence="9">Involved in the organization of the mitochondrial membranes and the global structure of the mitochondria. Also required for mitochondrial distribution and mobility as well as for the maintenance of mitochondrial DNA nucleoids structures.</text>
</comment>
<dbReference type="GO" id="GO:0005743">
    <property type="term" value="C:mitochondrial inner membrane"/>
    <property type="evidence" value="ECO:0007669"/>
    <property type="project" value="UniProtKB-SubCell"/>
</dbReference>
<dbReference type="PANTHER" id="PTHR31068:SF0">
    <property type="entry name" value="MITOCHONDRIAL DISTRIBUTION AND MORPHOLOGY PROTEIN 31"/>
    <property type="match status" value="1"/>
</dbReference>
<evidence type="ECO:0000256" key="3">
    <source>
        <dbReference type="ARBA" id="ARBA00022692"/>
    </source>
</evidence>
<dbReference type="GeneID" id="8199288"/>
<sequence length="594" mass="68226">MMITRAIMRRPMMFRPITHLPIPRLIYQMKGRCYTIKNEPKPEIPKFKANLPPDKNLKQQIKADLKKETITTEPSKVHLPTKEELLRSARNSLERLKVRFKWLLIRSYRPFNTDDFSAFFSWIVVGNLALFVFASTTFVSLVLYTINTVFAQEFVARMLGNFITKSTNLTVVFENAVVPSWRDGKISFRNCFVSRRPRGVIIFEKGSQAAAAAAAEKQAANNGETSQNEPIDDGNYTQFDLTIKEVNISLSFKKWVNGRGIIDEVEVKGMRGVVDRSHVYWKEGDSALNYKNVYQPGDWEIENFRMEDVLFTLKQPLGFRVFDVSIYSADIPLLRKNWLFYDLLNSNNVNGSYDGSLFAIHNLQKKDDFEGVVDNSPIPSTPNSSSISWRRVTRFRVDNLNLDHLNEGVEGPFGWIHSGSVDMIADVMSPEENQFNVSEVVQAIALSIKKEARRASKRDYKEEPDEETIKNDLTKYFVLDFQLKLNNPRASVPLFTEELSYVNNALIRPIVAYINSRNTFIPIKCRVVKKLSDFDGSWTIYDSLLMDDLQAEVYDAFVDYVADENARSERAKKVGFWSLQLFLHLILWSVGTIA</sequence>
<evidence type="ECO:0000256" key="5">
    <source>
        <dbReference type="ARBA" id="ARBA00022946"/>
    </source>
</evidence>
<keyword evidence="4" id="KW-0999">Mitochondrion inner membrane</keyword>
<dbReference type="PANTHER" id="PTHR31068">
    <property type="entry name" value="MITOCHONDRIAL DISTRIBUTION AND MORPHOLOGY PROTEIN 31"/>
    <property type="match status" value="1"/>
</dbReference>
<keyword evidence="8 10" id="KW-0472">Membrane</keyword>
<dbReference type="AlphaFoldDB" id="C4R1E7"/>
<accession>C4R1E7</accession>
<gene>
    <name evidence="11" type="ordered locus">PAS_chr2-1_0675</name>
</gene>
<dbReference type="EMBL" id="FN392320">
    <property type="protein sequence ID" value="CAY69321.1"/>
    <property type="molecule type" value="Genomic_DNA"/>
</dbReference>
<keyword evidence="12" id="KW-1185">Reference proteome</keyword>
<keyword evidence="5" id="KW-0809">Transit peptide</keyword>
<dbReference type="HOGENOM" id="CLU_016236_2_1_1"/>
<keyword evidence="7" id="KW-0496">Mitochondrion</keyword>
<evidence type="ECO:0000256" key="7">
    <source>
        <dbReference type="ARBA" id="ARBA00023128"/>
    </source>
</evidence>
<dbReference type="GO" id="GO:1900208">
    <property type="term" value="P:regulation of cardiolipin metabolic process"/>
    <property type="evidence" value="ECO:0007669"/>
    <property type="project" value="EnsemblFungi"/>
</dbReference>
<dbReference type="InterPro" id="IPR012571">
    <property type="entry name" value="Mdm31/Mdm32"/>
</dbReference>
<dbReference type="GO" id="GO:0006873">
    <property type="term" value="P:intracellular monoatomic ion homeostasis"/>
    <property type="evidence" value="ECO:0007669"/>
    <property type="project" value="EnsemblFungi"/>
</dbReference>
<dbReference type="FunCoup" id="C4R1E7">
    <property type="interactions" value="32"/>
</dbReference>
<reference evidence="11 12" key="1">
    <citation type="journal article" date="2009" name="Nat. Biotechnol.">
        <title>Genome sequence of the recombinant protein production host Pichia pastoris.</title>
        <authorList>
            <person name="De Schutter K."/>
            <person name="Lin Y.C."/>
            <person name="Tiels P."/>
            <person name="Van Hecke A."/>
            <person name="Glinka S."/>
            <person name="Weber-Lehmann J."/>
            <person name="Rouze P."/>
            <person name="Van de Peer Y."/>
            <person name="Callewaert N."/>
        </authorList>
    </citation>
    <scope>NUCLEOTIDE SEQUENCE [LARGE SCALE GENOMIC DNA]</scope>
    <source>
        <strain evidence="12">GS115 / ATCC 20864</strain>
    </source>
</reference>
<dbReference type="Pfam" id="PF08118">
    <property type="entry name" value="MDM31_MDM32"/>
    <property type="match status" value="1"/>
</dbReference>
<protein>
    <submittedName>
        <fullName evidence="11">Mitochondrial inner membrane protein with similarity to Mdm32p</fullName>
    </submittedName>
</protein>
<dbReference type="GO" id="GO:0007005">
    <property type="term" value="P:mitochondrion organization"/>
    <property type="evidence" value="ECO:0007669"/>
    <property type="project" value="EnsemblFungi"/>
</dbReference>
<dbReference type="KEGG" id="ppa:PAS_chr2-1_0675"/>
<evidence type="ECO:0000256" key="1">
    <source>
        <dbReference type="ARBA" id="ARBA00004273"/>
    </source>
</evidence>
<proteinExistence type="inferred from homology"/>
<evidence type="ECO:0000256" key="4">
    <source>
        <dbReference type="ARBA" id="ARBA00022792"/>
    </source>
</evidence>
<evidence type="ECO:0000256" key="10">
    <source>
        <dbReference type="SAM" id="Phobius"/>
    </source>
</evidence>
<dbReference type="Proteomes" id="UP000000314">
    <property type="component" value="Chromosome 2"/>
</dbReference>
<keyword evidence="3 10" id="KW-0812">Transmembrane</keyword>
<dbReference type="InParanoid" id="C4R1E7"/>
<name>C4R1E7_KOMPG</name>
<feature type="transmembrane region" description="Helical" evidence="10">
    <location>
        <begin position="116"/>
        <end position="144"/>
    </location>
</feature>
<evidence type="ECO:0000313" key="12">
    <source>
        <dbReference type="Proteomes" id="UP000000314"/>
    </source>
</evidence>
<dbReference type="OMA" id="DFLCAEN"/>
<dbReference type="GO" id="GO:0000001">
    <property type="term" value="P:mitochondrion inheritance"/>
    <property type="evidence" value="ECO:0007669"/>
    <property type="project" value="EnsemblFungi"/>
</dbReference>
<evidence type="ECO:0000256" key="2">
    <source>
        <dbReference type="ARBA" id="ARBA00005687"/>
    </source>
</evidence>
<dbReference type="RefSeq" id="XP_002491601.1">
    <property type="nucleotide sequence ID" value="XM_002491556.1"/>
</dbReference>
<organism evidence="11 12">
    <name type="scientific">Komagataella phaffii (strain GS115 / ATCC 20864)</name>
    <name type="common">Yeast</name>
    <name type="synonym">Pichia pastoris</name>
    <dbReference type="NCBI Taxonomy" id="644223"/>
    <lineage>
        <taxon>Eukaryota</taxon>
        <taxon>Fungi</taxon>
        <taxon>Dikarya</taxon>
        <taxon>Ascomycota</taxon>
        <taxon>Saccharomycotina</taxon>
        <taxon>Pichiomycetes</taxon>
        <taxon>Pichiales</taxon>
        <taxon>Pichiaceae</taxon>
        <taxon>Komagataella</taxon>
    </lineage>
</organism>
<comment type="subcellular location">
    <subcellularLocation>
        <location evidence="1">Mitochondrion inner membrane</location>
    </subcellularLocation>
</comment>